<organism evidence="4 5">
    <name type="scientific">Serinibacter arcticus</name>
    <dbReference type="NCBI Taxonomy" id="1655435"/>
    <lineage>
        <taxon>Bacteria</taxon>
        <taxon>Bacillati</taxon>
        <taxon>Actinomycetota</taxon>
        <taxon>Actinomycetes</taxon>
        <taxon>Micrococcales</taxon>
        <taxon>Beutenbergiaceae</taxon>
        <taxon>Serinibacter</taxon>
    </lineage>
</organism>
<evidence type="ECO:0000256" key="2">
    <source>
        <dbReference type="SAM" id="SignalP"/>
    </source>
</evidence>
<feature type="signal peptide" evidence="2">
    <location>
        <begin position="1"/>
        <end position="22"/>
    </location>
</feature>
<protein>
    <recommendedName>
        <fullName evidence="3">PepSY domain-containing protein</fullName>
    </recommendedName>
</protein>
<dbReference type="Pfam" id="PF03413">
    <property type="entry name" value="PepSY"/>
    <property type="match status" value="1"/>
</dbReference>
<dbReference type="EMBL" id="RHPJ01000003">
    <property type="protein sequence ID" value="TGO04711.1"/>
    <property type="molecule type" value="Genomic_DNA"/>
</dbReference>
<dbReference type="Proteomes" id="UP000297318">
    <property type="component" value="Unassembled WGS sequence"/>
</dbReference>
<feature type="domain" description="PepSY" evidence="3">
    <location>
        <begin position="154"/>
        <end position="210"/>
    </location>
</feature>
<reference evidence="4 5" key="1">
    <citation type="submission" date="2018-11" db="EMBL/GenBank/DDBJ databases">
        <title>Complete genome sequencing of the Actinobacteria Serinibacter sp. K3-2.</title>
        <authorList>
            <person name="Rakitin A.L."/>
            <person name="Beletsky A.V."/>
            <person name="Mardanov A.V."/>
            <person name="Ravin N.V."/>
            <person name="Gromova A.S."/>
            <person name="Filippova S.N."/>
            <person name="Gal'Chenko V.F."/>
        </authorList>
    </citation>
    <scope>NUCLEOTIDE SEQUENCE [LARGE SCALE GENOMIC DNA]</scope>
    <source>
        <strain evidence="4 5">K3-2</strain>
    </source>
</reference>
<evidence type="ECO:0000313" key="5">
    <source>
        <dbReference type="Proteomes" id="UP000297318"/>
    </source>
</evidence>
<sequence>MTRITTALGVSAALALTLTVGACSTSAPTDGGSAATANPATPSSSESSSAAPTTSSSSSPTPSSTTGAPADGAGDAGPDDRTAAGLAAIGIAESETGGVAYAIDDSDDDGGWEVDVRTGDTSVEVRVGADGVVSGTEADDLDGEDRRILDAVGITLAQAIEAAVAETGGTLDDADLTDDDGDHVEVTVDTAERTDVDVHLDPVSGDVLRVG</sequence>
<dbReference type="RefSeq" id="WP_135850266.1">
    <property type="nucleotide sequence ID" value="NZ_RHPJ01000003.1"/>
</dbReference>
<feature type="region of interest" description="Disordered" evidence="1">
    <location>
        <begin position="25"/>
        <end position="82"/>
    </location>
</feature>
<evidence type="ECO:0000256" key="1">
    <source>
        <dbReference type="SAM" id="MobiDB-lite"/>
    </source>
</evidence>
<dbReference type="PROSITE" id="PS51257">
    <property type="entry name" value="PROKAR_LIPOPROTEIN"/>
    <property type="match status" value="1"/>
</dbReference>
<keyword evidence="5" id="KW-1185">Reference proteome</keyword>
<evidence type="ECO:0000313" key="4">
    <source>
        <dbReference type="EMBL" id="TGO04711.1"/>
    </source>
</evidence>
<gene>
    <name evidence="4" type="ORF">SERN_2304</name>
</gene>
<comment type="caution">
    <text evidence="4">The sequence shown here is derived from an EMBL/GenBank/DDBJ whole genome shotgun (WGS) entry which is preliminary data.</text>
</comment>
<dbReference type="Gene3D" id="3.10.450.40">
    <property type="match status" value="1"/>
</dbReference>
<evidence type="ECO:0000259" key="3">
    <source>
        <dbReference type="Pfam" id="PF03413"/>
    </source>
</evidence>
<name>A0A4Z1E504_9MICO</name>
<keyword evidence="2" id="KW-0732">Signal</keyword>
<feature type="chain" id="PRO_5039696071" description="PepSY domain-containing protein" evidence="2">
    <location>
        <begin position="23"/>
        <end position="211"/>
    </location>
</feature>
<accession>A0A4Z1E504</accession>
<proteinExistence type="predicted"/>
<feature type="compositionally biased region" description="Low complexity" evidence="1">
    <location>
        <begin position="33"/>
        <end position="73"/>
    </location>
</feature>
<dbReference type="InterPro" id="IPR025711">
    <property type="entry name" value="PepSY"/>
</dbReference>
<dbReference type="OrthoDB" id="4871528at2"/>
<dbReference type="AlphaFoldDB" id="A0A4Z1E504"/>